<comment type="caution">
    <text evidence="11">The sequence shown here is derived from an EMBL/GenBank/DDBJ whole genome shotgun (WGS) entry which is preliminary data.</text>
</comment>
<organism evidence="11 12">
    <name type="scientific">Leptotrombidium deliense</name>
    <dbReference type="NCBI Taxonomy" id="299467"/>
    <lineage>
        <taxon>Eukaryota</taxon>
        <taxon>Metazoa</taxon>
        <taxon>Ecdysozoa</taxon>
        <taxon>Arthropoda</taxon>
        <taxon>Chelicerata</taxon>
        <taxon>Arachnida</taxon>
        <taxon>Acari</taxon>
        <taxon>Acariformes</taxon>
        <taxon>Trombidiformes</taxon>
        <taxon>Prostigmata</taxon>
        <taxon>Anystina</taxon>
        <taxon>Parasitengona</taxon>
        <taxon>Trombiculoidea</taxon>
        <taxon>Trombiculidae</taxon>
        <taxon>Leptotrombidium</taxon>
    </lineage>
</organism>
<dbReference type="PROSITE" id="PS51864">
    <property type="entry name" value="ASTACIN"/>
    <property type="match status" value="1"/>
</dbReference>
<dbReference type="AlphaFoldDB" id="A0A443S294"/>
<evidence type="ECO:0000256" key="1">
    <source>
        <dbReference type="ARBA" id="ARBA00011245"/>
    </source>
</evidence>
<gene>
    <name evidence="11" type="ORF">B4U80_01127</name>
</gene>
<proteinExistence type="predicted"/>
<reference evidence="11 12" key="1">
    <citation type="journal article" date="2018" name="Gigascience">
        <title>Genomes of trombidid mites reveal novel predicted allergens and laterally-transferred genes associated with secondary metabolism.</title>
        <authorList>
            <person name="Dong X."/>
            <person name="Chaisiri K."/>
            <person name="Xia D."/>
            <person name="Armstrong S.D."/>
            <person name="Fang Y."/>
            <person name="Donnelly M.J."/>
            <person name="Kadowaki T."/>
            <person name="McGarry J.W."/>
            <person name="Darby A.C."/>
            <person name="Makepeace B.L."/>
        </authorList>
    </citation>
    <scope>NUCLEOTIDE SEQUENCE [LARGE SCALE GENOMIC DNA]</scope>
    <source>
        <strain evidence="11">UoL-UT</strain>
    </source>
</reference>
<dbReference type="InterPro" id="IPR001506">
    <property type="entry name" value="Peptidase_M12A"/>
</dbReference>
<dbReference type="STRING" id="299467.A0A443S294"/>
<dbReference type="GO" id="GO:0008270">
    <property type="term" value="F:zinc ion binding"/>
    <property type="evidence" value="ECO:0007669"/>
    <property type="project" value="UniProtKB-UniRule"/>
</dbReference>
<dbReference type="PRINTS" id="PR00480">
    <property type="entry name" value="ASTACIN"/>
</dbReference>
<keyword evidence="3 8" id="KW-0479">Metal-binding</keyword>
<dbReference type="InterPro" id="IPR024079">
    <property type="entry name" value="MetalloPept_cat_dom_sf"/>
</dbReference>
<feature type="domain" description="Peptidase M12A" evidence="10">
    <location>
        <begin position="20"/>
        <end position="199"/>
    </location>
</feature>
<feature type="non-terminal residue" evidence="11">
    <location>
        <position position="251"/>
    </location>
</feature>
<sequence length="251" mass="28709">MNFKVYHSELYEKRNIVKINFDTNGRNWETQWKNATVPYEFDPQLSEQLKQDFLCAISEYHAKTCIRFVPRNGHTRYITVSYDKNVCGSASGLKIEVGDACPGRKCSVLIHELGHHLGYAHEQDRGDRDEYIQGEGLAQKRPEFETYCLMYDYLSSQHYGSQCQVHGGQWKVLKPGVTNCGGGLSVLDVNKYNTCYNCKGCLGYRWMGINCFDSEKHKKVYGGYDVDESKLYVCRGFHNGDIIPGKASIHK</sequence>
<evidence type="ECO:0000256" key="8">
    <source>
        <dbReference type="PROSITE-ProRule" id="PRU01211"/>
    </source>
</evidence>
<dbReference type="EMBL" id="NCKV01011383">
    <property type="protein sequence ID" value="RWS21647.1"/>
    <property type="molecule type" value="Genomic_DNA"/>
</dbReference>
<evidence type="ECO:0000256" key="3">
    <source>
        <dbReference type="ARBA" id="ARBA00022723"/>
    </source>
</evidence>
<evidence type="ECO:0000256" key="4">
    <source>
        <dbReference type="ARBA" id="ARBA00022801"/>
    </source>
</evidence>
<dbReference type="Gene3D" id="3.40.390.10">
    <property type="entry name" value="Collagenase (Catalytic Domain)"/>
    <property type="match status" value="1"/>
</dbReference>
<protein>
    <recommendedName>
        <fullName evidence="9">Metalloendopeptidase</fullName>
        <ecNumber evidence="9">3.4.24.-</ecNumber>
    </recommendedName>
</protein>
<comment type="subunit">
    <text evidence="1">Monomer.</text>
</comment>
<comment type="cofactor">
    <cofactor evidence="8 9">
        <name>Zn(2+)</name>
        <dbReference type="ChEBI" id="CHEBI:29105"/>
    </cofactor>
    <text evidence="8 9">Binds 1 zinc ion per subunit.</text>
</comment>
<keyword evidence="4 8" id="KW-0378">Hydrolase</keyword>
<dbReference type="Proteomes" id="UP000288716">
    <property type="component" value="Unassembled WGS sequence"/>
</dbReference>
<dbReference type="SMART" id="SM00235">
    <property type="entry name" value="ZnMc"/>
    <property type="match status" value="1"/>
</dbReference>
<accession>A0A443S294</accession>
<keyword evidence="5 8" id="KW-0862">Zinc</keyword>
<dbReference type="VEuPathDB" id="VectorBase:LDEU010393"/>
<dbReference type="GO" id="GO:0004222">
    <property type="term" value="F:metalloendopeptidase activity"/>
    <property type="evidence" value="ECO:0007669"/>
    <property type="project" value="UniProtKB-UniRule"/>
</dbReference>
<dbReference type="Pfam" id="PF01400">
    <property type="entry name" value="Astacin"/>
    <property type="match status" value="1"/>
</dbReference>
<dbReference type="InterPro" id="IPR006026">
    <property type="entry name" value="Peptidase_Metallo"/>
</dbReference>
<dbReference type="PANTHER" id="PTHR10127">
    <property type="entry name" value="DISCOIDIN, CUB, EGF, LAMININ , AND ZINC METALLOPROTEASE DOMAIN CONTAINING"/>
    <property type="match status" value="1"/>
</dbReference>
<comment type="caution">
    <text evidence="8">Lacks conserved residue(s) required for the propagation of feature annotation.</text>
</comment>
<keyword evidence="12" id="KW-1185">Reference proteome</keyword>
<keyword evidence="2 8" id="KW-0645">Protease</keyword>
<dbReference type="EC" id="3.4.24.-" evidence="9"/>
<keyword evidence="6 8" id="KW-0482">Metalloprotease</keyword>
<evidence type="ECO:0000313" key="11">
    <source>
        <dbReference type="EMBL" id="RWS21647.1"/>
    </source>
</evidence>
<evidence type="ECO:0000256" key="2">
    <source>
        <dbReference type="ARBA" id="ARBA00022670"/>
    </source>
</evidence>
<dbReference type="SUPFAM" id="SSF55486">
    <property type="entry name" value="Metalloproteases ('zincins'), catalytic domain"/>
    <property type="match status" value="1"/>
</dbReference>
<dbReference type="PANTHER" id="PTHR10127:SF780">
    <property type="entry name" value="METALLOENDOPEPTIDASE"/>
    <property type="match status" value="1"/>
</dbReference>
<evidence type="ECO:0000256" key="6">
    <source>
        <dbReference type="ARBA" id="ARBA00023049"/>
    </source>
</evidence>
<feature type="binding site" evidence="8">
    <location>
        <position position="121"/>
    </location>
    <ligand>
        <name>Zn(2+)</name>
        <dbReference type="ChEBI" id="CHEBI:29105"/>
        <note>catalytic</note>
    </ligand>
</feature>
<comment type="function">
    <text evidence="7">Zinc metalloprotease. Provoques deadhesion of endothelial cells from cell cultures, and also degradation of fibronectin, fibrinogen and gelatin in vitro. Its role in the venom is not fully understood but it might act as a spreading factor that facilitates diffusion of other venom toxins. Alternatively, it might be involved in the proteolytic processing of other venom toxins or it might play a role in extra-oral digestion of prey.</text>
</comment>
<evidence type="ECO:0000256" key="5">
    <source>
        <dbReference type="ARBA" id="ARBA00022833"/>
    </source>
</evidence>
<evidence type="ECO:0000259" key="10">
    <source>
        <dbReference type="PROSITE" id="PS51864"/>
    </source>
</evidence>
<dbReference type="OrthoDB" id="291007at2759"/>
<feature type="binding site" evidence="8">
    <location>
        <position position="115"/>
    </location>
    <ligand>
        <name>Zn(2+)</name>
        <dbReference type="ChEBI" id="CHEBI:29105"/>
        <note>catalytic</note>
    </ligand>
</feature>
<evidence type="ECO:0000256" key="7">
    <source>
        <dbReference type="ARBA" id="ARBA00025529"/>
    </source>
</evidence>
<evidence type="ECO:0000313" key="12">
    <source>
        <dbReference type="Proteomes" id="UP000288716"/>
    </source>
</evidence>
<name>A0A443S294_9ACAR</name>
<evidence type="ECO:0000256" key="9">
    <source>
        <dbReference type="RuleBase" id="RU361183"/>
    </source>
</evidence>
<feature type="active site" evidence="8">
    <location>
        <position position="112"/>
    </location>
</feature>
<feature type="binding site" evidence="8">
    <location>
        <position position="111"/>
    </location>
    <ligand>
        <name>Zn(2+)</name>
        <dbReference type="ChEBI" id="CHEBI:29105"/>
        <note>catalytic</note>
    </ligand>
</feature>
<dbReference type="GO" id="GO:0006508">
    <property type="term" value="P:proteolysis"/>
    <property type="evidence" value="ECO:0007669"/>
    <property type="project" value="UniProtKB-KW"/>
</dbReference>